<dbReference type="AlphaFoldDB" id="A0A3B0TAW9"/>
<dbReference type="InterPro" id="IPR026363">
    <property type="entry name" value="CxxC-x17-CxxC_dom"/>
</dbReference>
<dbReference type="SUPFAM" id="SSF48695">
    <property type="entry name" value="Multiheme cytochromes"/>
    <property type="match status" value="1"/>
</dbReference>
<organism evidence="2">
    <name type="scientific">hydrothermal vent metagenome</name>
    <dbReference type="NCBI Taxonomy" id="652676"/>
    <lineage>
        <taxon>unclassified sequences</taxon>
        <taxon>metagenomes</taxon>
        <taxon>ecological metagenomes</taxon>
    </lineage>
</organism>
<sequence length="91" mass="10131">MDNDKKMFEGNWECSKCHGAITQLPFQPDPSRTGGLTCRECFKKGSGGGNSQKQMHQGNWTCAKCQGAITQLPFEPRDTGNLTCLDCFRKQ</sequence>
<protein>
    <recommendedName>
        <fullName evidence="1">CxxC-x17-CxxC domain-containing protein</fullName>
    </recommendedName>
</protein>
<accession>A0A3B0TAW9</accession>
<feature type="domain" description="CxxC-x17-CxxC" evidence="1">
    <location>
        <begin position="59"/>
        <end position="91"/>
    </location>
</feature>
<evidence type="ECO:0000259" key="1">
    <source>
        <dbReference type="Pfam" id="PF23477"/>
    </source>
</evidence>
<reference evidence="2" key="1">
    <citation type="submission" date="2018-06" db="EMBL/GenBank/DDBJ databases">
        <authorList>
            <person name="Zhirakovskaya E."/>
        </authorList>
    </citation>
    <scope>NUCLEOTIDE SEQUENCE</scope>
</reference>
<name>A0A3B0TAW9_9ZZZZ</name>
<evidence type="ECO:0000313" key="2">
    <source>
        <dbReference type="EMBL" id="VAW15585.1"/>
    </source>
</evidence>
<proteinExistence type="predicted"/>
<dbReference type="InterPro" id="IPR036280">
    <property type="entry name" value="Multihaem_cyt_sf"/>
</dbReference>
<dbReference type="EMBL" id="UOEN01000276">
    <property type="protein sequence ID" value="VAW15585.1"/>
    <property type="molecule type" value="Genomic_DNA"/>
</dbReference>
<gene>
    <name evidence="2" type="ORF">MNBD_BACTEROID05-23</name>
</gene>
<dbReference type="Pfam" id="PF23477">
    <property type="entry name" value="zf_Tbcl_2"/>
    <property type="match status" value="1"/>
</dbReference>